<dbReference type="EMBL" id="KV417282">
    <property type="protein sequence ID" value="KZO96767.1"/>
    <property type="molecule type" value="Genomic_DNA"/>
</dbReference>
<feature type="compositionally biased region" description="Basic and acidic residues" evidence="1">
    <location>
        <begin position="101"/>
        <end position="112"/>
    </location>
</feature>
<evidence type="ECO:0000259" key="2">
    <source>
        <dbReference type="Pfam" id="PF10469"/>
    </source>
</evidence>
<feature type="region of interest" description="Disordered" evidence="1">
    <location>
        <begin position="1"/>
        <end position="39"/>
    </location>
</feature>
<name>A0A167MJ27_CALVF</name>
<dbReference type="OrthoDB" id="277832at2759"/>
<dbReference type="Proteomes" id="UP000076738">
    <property type="component" value="Unassembled WGS sequence"/>
</dbReference>
<feature type="region of interest" description="Disordered" evidence="1">
    <location>
        <begin position="85"/>
        <end position="112"/>
    </location>
</feature>
<reference evidence="3 4" key="1">
    <citation type="journal article" date="2016" name="Mol. Biol. Evol.">
        <title>Comparative Genomics of Early-Diverging Mushroom-Forming Fungi Provides Insights into the Origins of Lignocellulose Decay Capabilities.</title>
        <authorList>
            <person name="Nagy L.G."/>
            <person name="Riley R."/>
            <person name="Tritt A."/>
            <person name="Adam C."/>
            <person name="Daum C."/>
            <person name="Floudas D."/>
            <person name="Sun H."/>
            <person name="Yadav J.S."/>
            <person name="Pangilinan J."/>
            <person name="Larsson K.H."/>
            <person name="Matsuura K."/>
            <person name="Barry K."/>
            <person name="Labutti K."/>
            <person name="Kuo R."/>
            <person name="Ohm R.A."/>
            <person name="Bhattacharya S.S."/>
            <person name="Shirouzu T."/>
            <person name="Yoshinaga Y."/>
            <person name="Martin F.M."/>
            <person name="Grigoriev I.V."/>
            <person name="Hibbett D.S."/>
        </authorList>
    </citation>
    <scope>NUCLEOTIDE SEQUENCE [LARGE SCALE GENOMIC DNA]</scope>
    <source>
        <strain evidence="3 4">TUFC12733</strain>
    </source>
</reference>
<dbReference type="Pfam" id="PF10469">
    <property type="entry name" value="AKAP7_NLS"/>
    <property type="match status" value="1"/>
</dbReference>
<feature type="compositionally biased region" description="Basic and acidic residues" evidence="1">
    <location>
        <begin position="12"/>
        <end position="21"/>
    </location>
</feature>
<feature type="domain" description="A-kinase anchor protein 7-like phosphoesterase" evidence="2">
    <location>
        <begin position="53"/>
        <end position="271"/>
    </location>
</feature>
<dbReference type="PANTHER" id="PTHR13360:SF1">
    <property type="entry name" value="ACTIVATING SIGNAL COINTEGRATOR 1 COMPLEX SUBUNIT 1"/>
    <property type="match status" value="1"/>
</dbReference>
<evidence type="ECO:0000313" key="3">
    <source>
        <dbReference type="EMBL" id="KZO96767.1"/>
    </source>
</evidence>
<feature type="region of interest" description="Disordered" evidence="1">
    <location>
        <begin position="269"/>
        <end position="292"/>
    </location>
</feature>
<dbReference type="Gene3D" id="3.90.1140.10">
    <property type="entry name" value="Cyclic phosphodiesterase"/>
    <property type="match status" value="1"/>
</dbReference>
<organism evidence="3 4">
    <name type="scientific">Calocera viscosa (strain TUFC12733)</name>
    <dbReference type="NCBI Taxonomy" id="1330018"/>
    <lineage>
        <taxon>Eukaryota</taxon>
        <taxon>Fungi</taxon>
        <taxon>Dikarya</taxon>
        <taxon>Basidiomycota</taxon>
        <taxon>Agaricomycotina</taxon>
        <taxon>Dacrymycetes</taxon>
        <taxon>Dacrymycetales</taxon>
        <taxon>Dacrymycetaceae</taxon>
        <taxon>Calocera</taxon>
    </lineage>
</organism>
<dbReference type="InterPro" id="IPR019510">
    <property type="entry name" value="AKAP7-like_phosphoesterase"/>
</dbReference>
<protein>
    <recommendedName>
        <fullName evidence="2">A-kinase anchor protein 7-like phosphoesterase domain-containing protein</fullName>
    </recommendedName>
</protein>
<proteinExistence type="predicted"/>
<dbReference type="GO" id="GO:0006307">
    <property type="term" value="P:DNA alkylation repair"/>
    <property type="evidence" value="ECO:0007669"/>
    <property type="project" value="InterPro"/>
</dbReference>
<dbReference type="GO" id="GO:0006355">
    <property type="term" value="P:regulation of DNA-templated transcription"/>
    <property type="evidence" value="ECO:0007669"/>
    <property type="project" value="TreeGrafter"/>
</dbReference>
<dbReference type="STRING" id="1330018.A0A167MJ27"/>
<dbReference type="InterPro" id="IPR009210">
    <property type="entry name" value="ASCC1"/>
</dbReference>
<keyword evidence="4" id="KW-1185">Reference proteome</keyword>
<accession>A0A167MJ27</accession>
<dbReference type="PANTHER" id="PTHR13360">
    <property type="entry name" value="ACTIVATING SIGNAL COINTEGRATOR 1 COMPLEX SUBUNIT 1"/>
    <property type="match status" value="1"/>
</dbReference>
<evidence type="ECO:0000313" key="4">
    <source>
        <dbReference type="Proteomes" id="UP000076738"/>
    </source>
</evidence>
<dbReference type="AlphaFoldDB" id="A0A167MJ27"/>
<dbReference type="GO" id="GO:0005634">
    <property type="term" value="C:nucleus"/>
    <property type="evidence" value="ECO:0007669"/>
    <property type="project" value="TreeGrafter"/>
</dbReference>
<gene>
    <name evidence="3" type="ORF">CALVIDRAFT_536696</name>
</gene>
<sequence>MHLTLGVMALHSEGKGKGREGAEEEAQDTGEEDEQLHSPADALAHLRSLQGQMLGLLNGEGLKVALGGVEVMKVRRRRRGKLEGGVGIAREAEDDDDESEEERRPGEASKPDYDMEEMADVLYVSVPEAQNPRVWALGRMIEQSFKDSGYITETRPLKLHLTIVNTSHRRPKPRGRRGVQFSYTSMKDLMAWLPPPPLPSGAGSAPLEAAASLAASGNLAAADSPATAEGSAIAEKSLWTEFGTWGIGSVELWVMGSRDAEGRYVSLGGVPLDPPAQVGDEGTVGPELPMST</sequence>
<feature type="compositionally biased region" description="Acidic residues" evidence="1">
    <location>
        <begin position="22"/>
        <end position="34"/>
    </location>
</feature>
<evidence type="ECO:0000256" key="1">
    <source>
        <dbReference type="SAM" id="MobiDB-lite"/>
    </source>
</evidence>